<organism evidence="3 4">
    <name type="scientific">Bacillus badius</name>
    <dbReference type="NCBI Taxonomy" id="1455"/>
    <lineage>
        <taxon>Bacteria</taxon>
        <taxon>Bacillati</taxon>
        <taxon>Bacillota</taxon>
        <taxon>Bacilli</taxon>
        <taxon>Bacillales</taxon>
        <taxon>Bacillaceae</taxon>
        <taxon>Pseudobacillus</taxon>
    </lineage>
</organism>
<evidence type="ECO:0000259" key="2">
    <source>
        <dbReference type="PROSITE" id="PS50801"/>
    </source>
</evidence>
<keyword evidence="1" id="KW-0175">Coiled coil</keyword>
<proteinExistence type="predicted"/>
<evidence type="ECO:0000313" key="3">
    <source>
        <dbReference type="EMBL" id="KIL78099.1"/>
    </source>
</evidence>
<dbReference type="InterPro" id="IPR002645">
    <property type="entry name" value="STAS_dom"/>
</dbReference>
<dbReference type="Gene3D" id="3.30.750.24">
    <property type="entry name" value="STAS domain"/>
    <property type="match status" value="1"/>
</dbReference>
<evidence type="ECO:0000313" key="4">
    <source>
        <dbReference type="Proteomes" id="UP000031982"/>
    </source>
</evidence>
<name>A0ABR5ATY3_BACBA</name>
<dbReference type="InterPro" id="IPR036513">
    <property type="entry name" value="STAS_dom_sf"/>
</dbReference>
<gene>
    <name evidence="3" type="ORF">SD77_0700</name>
</gene>
<dbReference type="PROSITE" id="PS50801">
    <property type="entry name" value="STAS"/>
    <property type="match status" value="1"/>
</dbReference>
<reference evidence="3 4" key="1">
    <citation type="submission" date="2015-01" db="EMBL/GenBank/DDBJ databases">
        <title>Genome Assembly of Bacillus badius MTCC 1458.</title>
        <authorList>
            <person name="Verma A."/>
            <person name="Khatri I."/>
            <person name="Mual P."/>
            <person name="Subramanian S."/>
            <person name="Krishnamurthi S."/>
        </authorList>
    </citation>
    <scope>NUCLEOTIDE SEQUENCE [LARGE SCALE GENOMIC DNA]</scope>
    <source>
        <strain evidence="3 4">MTCC 1458</strain>
    </source>
</reference>
<evidence type="ECO:0000256" key="1">
    <source>
        <dbReference type="SAM" id="Coils"/>
    </source>
</evidence>
<comment type="caution">
    <text evidence="3">The sequence shown here is derived from an EMBL/GenBank/DDBJ whole genome shotgun (WGS) entry which is preliminary data.</text>
</comment>
<dbReference type="EMBL" id="JXLP01000010">
    <property type="protein sequence ID" value="KIL78099.1"/>
    <property type="molecule type" value="Genomic_DNA"/>
</dbReference>
<feature type="domain" description="STAS" evidence="2">
    <location>
        <begin position="140"/>
        <end position="229"/>
    </location>
</feature>
<sequence length="253" mass="28642">MSLYNQPLPIPYIQIDKEGNILTCSGAASRMFDLPADNIVALADVASKEKLVKFIVYQEEPCQFEVNLRTKTAPAQLFDIHLSWDGQANGHIALLPKDQQNEHLEERLLSLQNRLSSTNFELLAKKEELERALIRLRELSGPFIALSPTLAFIPLFGDITREKMESITKQALHTAYEGEYTHIAVDFTAVGQIEEKGVDKLLALFTMLQYMNGAKIEVVGMKPQHSQMLHSFHREWPFAFSPSLAYVMHGKDK</sequence>
<dbReference type="RefSeq" id="WP_052475299.1">
    <property type="nucleotide sequence ID" value="NZ_JARTHD010000024.1"/>
</dbReference>
<dbReference type="SUPFAM" id="SSF52091">
    <property type="entry name" value="SpoIIaa-like"/>
    <property type="match status" value="1"/>
</dbReference>
<dbReference type="Proteomes" id="UP000031982">
    <property type="component" value="Unassembled WGS sequence"/>
</dbReference>
<keyword evidence="4" id="KW-1185">Reference proteome</keyword>
<protein>
    <recommendedName>
        <fullName evidence="2">STAS domain-containing protein</fullName>
    </recommendedName>
</protein>
<feature type="coiled-coil region" evidence="1">
    <location>
        <begin position="101"/>
        <end position="139"/>
    </location>
</feature>
<accession>A0ABR5ATY3</accession>